<name>A0A398BVD4_9RHOB</name>
<accession>A0A398BVD4</accession>
<dbReference type="InterPro" id="IPR050313">
    <property type="entry name" value="Carb_Metab_HTH_regulators"/>
</dbReference>
<evidence type="ECO:0000313" key="5">
    <source>
        <dbReference type="EMBL" id="RID91176.1"/>
    </source>
</evidence>
<evidence type="ECO:0000256" key="2">
    <source>
        <dbReference type="ARBA" id="ARBA00023015"/>
    </source>
</evidence>
<dbReference type="PRINTS" id="PR00037">
    <property type="entry name" value="HTHLACR"/>
</dbReference>
<dbReference type="Pfam" id="PF08220">
    <property type="entry name" value="HTH_DeoR"/>
    <property type="match status" value="1"/>
</dbReference>
<protein>
    <submittedName>
        <fullName evidence="5">DeoR/GlpR transcriptional regulator</fullName>
    </submittedName>
</protein>
<evidence type="ECO:0000313" key="6">
    <source>
        <dbReference type="Proteomes" id="UP000266649"/>
    </source>
</evidence>
<dbReference type="InterPro" id="IPR036390">
    <property type="entry name" value="WH_DNA-bd_sf"/>
</dbReference>
<sequence length="259" mass="26725">MHDSPLPLARRDQIAHRISRGQPVVSGNLAAEFGVSEDAIRRDLRALAQQGLCRRVYGGALPLSPASSPLVVRRGEDRKQKHALAEVAAGLIRPGMTLFLDTGSTVAELAALLPARPGLRVVTNSLPAAAALMHRTDLTLVMIGGGVDPVTGGCADSAALSTLGLYRFDLSFLGACALSLTEGLAGFDLADVDFKRLLLERSAATALMMTNAKLETAAPHAIAGLAAVDDYILAADAPAAITAALRAAGARVHLAPTGA</sequence>
<proteinExistence type="predicted"/>
<dbReference type="RefSeq" id="WP_119135565.1">
    <property type="nucleotide sequence ID" value="NZ_QXXQ01000008.1"/>
</dbReference>
<dbReference type="OrthoDB" id="9797223at2"/>
<dbReference type="InterPro" id="IPR014036">
    <property type="entry name" value="DeoR-like_C"/>
</dbReference>
<keyword evidence="3" id="KW-0804">Transcription</keyword>
<dbReference type="GO" id="GO:0003700">
    <property type="term" value="F:DNA-binding transcription factor activity"/>
    <property type="evidence" value="ECO:0007669"/>
    <property type="project" value="InterPro"/>
</dbReference>
<dbReference type="SUPFAM" id="SSF100950">
    <property type="entry name" value="NagB/RpiA/CoA transferase-like"/>
    <property type="match status" value="1"/>
</dbReference>
<dbReference type="EMBL" id="QXXQ01000008">
    <property type="protein sequence ID" value="RID91176.1"/>
    <property type="molecule type" value="Genomic_DNA"/>
</dbReference>
<keyword evidence="1" id="KW-0678">Repressor</keyword>
<dbReference type="SMART" id="SM00420">
    <property type="entry name" value="HTH_DEOR"/>
    <property type="match status" value="1"/>
</dbReference>
<comment type="caution">
    <text evidence="5">The sequence shown here is derived from an EMBL/GenBank/DDBJ whole genome shotgun (WGS) entry which is preliminary data.</text>
</comment>
<dbReference type="SMART" id="SM01134">
    <property type="entry name" value="DeoRC"/>
    <property type="match status" value="1"/>
</dbReference>
<dbReference type="InterPro" id="IPR036388">
    <property type="entry name" value="WH-like_DNA-bd_sf"/>
</dbReference>
<dbReference type="InterPro" id="IPR001034">
    <property type="entry name" value="DeoR_HTH"/>
</dbReference>
<dbReference type="Pfam" id="PF00455">
    <property type="entry name" value="DeoRC"/>
    <property type="match status" value="1"/>
</dbReference>
<dbReference type="AlphaFoldDB" id="A0A398BVD4"/>
<feature type="domain" description="HTH deoR-type" evidence="4">
    <location>
        <begin position="7"/>
        <end position="62"/>
    </location>
</feature>
<dbReference type="PANTHER" id="PTHR30363:SF4">
    <property type="entry name" value="GLYCEROL-3-PHOSPHATE REGULON REPRESSOR"/>
    <property type="match status" value="1"/>
</dbReference>
<dbReference type="PROSITE" id="PS51000">
    <property type="entry name" value="HTH_DEOR_2"/>
    <property type="match status" value="1"/>
</dbReference>
<organism evidence="5 6">
    <name type="scientific">Gemmobacter lutimaris</name>
    <dbReference type="NCBI Taxonomy" id="2306023"/>
    <lineage>
        <taxon>Bacteria</taxon>
        <taxon>Pseudomonadati</taxon>
        <taxon>Pseudomonadota</taxon>
        <taxon>Alphaproteobacteria</taxon>
        <taxon>Rhodobacterales</taxon>
        <taxon>Paracoccaceae</taxon>
        <taxon>Gemmobacter</taxon>
    </lineage>
</organism>
<dbReference type="PANTHER" id="PTHR30363">
    <property type="entry name" value="HTH-TYPE TRANSCRIPTIONAL REGULATOR SRLR-RELATED"/>
    <property type="match status" value="1"/>
</dbReference>
<reference evidence="5 6" key="1">
    <citation type="submission" date="2018-09" db="EMBL/GenBank/DDBJ databases">
        <title>Gemmobacter lutimaris sp. nov., a marine bacterium isolated from tidal flat.</title>
        <authorList>
            <person name="Lee D.W."/>
            <person name="Yoo Y."/>
            <person name="Kim J.-J."/>
            <person name="Kim B.S."/>
        </authorList>
    </citation>
    <scope>NUCLEOTIDE SEQUENCE [LARGE SCALE GENOMIC DNA]</scope>
    <source>
        <strain evidence="5 6">YJ-T1-11</strain>
    </source>
</reference>
<evidence type="ECO:0000256" key="3">
    <source>
        <dbReference type="ARBA" id="ARBA00023163"/>
    </source>
</evidence>
<dbReference type="Gene3D" id="1.10.10.10">
    <property type="entry name" value="Winged helix-like DNA-binding domain superfamily/Winged helix DNA-binding domain"/>
    <property type="match status" value="1"/>
</dbReference>
<gene>
    <name evidence="5" type="ORF">D2N39_14895</name>
</gene>
<keyword evidence="2" id="KW-0805">Transcription regulation</keyword>
<evidence type="ECO:0000259" key="4">
    <source>
        <dbReference type="PROSITE" id="PS51000"/>
    </source>
</evidence>
<keyword evidence="6" id="KW-1185">Reference proteome</keyword>
<evidence type="ECO:0000256" key="1">
    <source>
        <dbReference type="ARBA" id="ARBA00022491"/>
    </source>
</evidence>
<dbReference type="InterPro" id="IPR037171">
    <property type="entry name" value="NagB/RpiA_transferase-like"/>
</dbReference>
<dbReference type="SUPFAM" id="SSF46785">
    <property type="entry name" value="Winged helix' DNA-binding domain"/>
    <property type="match status" value="1"/>
</dbReference>
<dbReference type="Proteomes" id="UP000266649">
    <property type="component" value="Unassembled WGS sequence"/>
</dbReference>